<keyword evidence="5" id="KW-1185">Reference proteome</keyword>
<dbReference type="InterPro" id="IPR036291">
    <property type="entry name" value="NAD(P)-bd_dom_sf"/>
</dbReference>
<dbReference type="NCBIfam" id="TIGR01214">
    <property type="entry name" value="rmlD"/>
    <property type="match status" value="1"/>
</dbReference>
<comment type="function">
    <text evidence="2">Catalyzes the reduction of dTDP-6-deoxy-L-lyxo-4-hexulose to yield dTDP-L-rhamnose.</text>
</comment>
<protein>
    <recommendedName>
        <fullName evidence="2">dTDP-4-dehydrorhamnose reductase</fullName>
        <ecNumber evidence="2">1.1.1.133</ecNumber>
    </recommendedName>
</protein>
<dbReference type="RefSeq" id="WP_091183813.1">
    <property type="nucleotide sequence ID" value="NZ_FNRY01000001.1"/>
</dbReference>
<evidence type="ECO:0000313" key="5">
    <source>
        <dbReference type="Proteomes" id="UP000199183"/>
    </source>
</evidence>
<keyword evidence="2" id="KW-0560">Oxidoreductase</keyword>
<dbReference type="SUPFAM" id="SSF51735">
    <property type="entry name" value="NAD(P)-binding Rossmann-fold domains"/>
    <property type="match status" value="1"/>
</dbReference>
<dbReference type="Proteomes" id="UP000199183">
    <property type="component" value="Unassembled WGS sequence"/>
</dbReference>
<dbReference type="UniPathway" id="UPA00124"/>
<dbReference type="GO" id="GO:0008831">
    <property type="term" value="F:dTDP-4-dehydrorhamnose reductase activity"/>
    <property type="evidence" value="ECO:0007669"/>
    <property type="project" value="UniProtKB-EC"/>
</dbReference>
<sequence length="283" mass="30347">MRVLITGANGMLGTDLTHAFTGHQVTAAGRDKLDITDAEDARRAVAGMDVVINAAAYTNVDAAETEEDTAHRINADGAENLAAAARNVGARLVQISTDYVFDGTATTPYDEHHPLAPVSAYGRSKADGERRALTAHPDGTYVVRTAWLYGENGGNFPATMLRLAATHPTVDVVTDQTGQPTLTRDLARQIRLLVESDAPAGIYHGTNSGTATWYEFARAVYTECGLDPDRIHPTDSTAFIRPAPRPAYSVLGHNAWSRAGLPEMRNWRDALHDAVTTGAISIP</sequence>
<dbReference type="Gene3D" id="3.40.50.720">
    <property type="entry name" value="NAD(P)-binding Rossmann-like Domain"/>
    <property type="match status" value="1"/>
</dbReference>
<dbReference type="PANTHER" id="PTHR10491">
    <property type="entry name" value="DTDP-4-DEHYDRORHAMNOSE REDUCTASE"/>
    <property type="match status" value="1"/>
</dbReference>
<gene>
    <name evidence="4" type="ORF">SAMN04489806_2156</name>
</gene>
<reference evidence="4 5" key="1">
    <citation type="submission" date="2016-10" db="EMBL/GenBank/DDBJ databases">
        <authorList>
            <person name="de Groot N.N."/>
        </authorList>
    </citation>
    <scope>NUCLEOTIDE SEQUENCE [LARGE SCALE GENOMIC DNA]</scope>
    <source>
        <strain evidence="4 5">DSM 21799</strain>
    </source>
</reference>
<dbReference type="EMBL" id="FNRY01000001">
    <property type="protein sequence ID" value="SEB93029.1"/>
    <property type="molecule type" value="Genomic_DNA"/>
</dbReference>
<organism evidence="4 5">
    <name type="scientific">Paramicrobacterium humi</name>
    <dbReference type="NCBI Taxonomy" id="640635"/>
    <lineage>
        <taxon>Bacteria</taxon>
        <taxon>Bacillati</taxon>
        <taxon>Actinomycetota</taxon>
        <taxon>Actinomycetes</taxon>
        <taxon>Micrococcales</taxon>
        <taxon>Microbacteriaceae</taxon>
        <taxon>Paramicrobacterium</taxon>
    </lineage>
</organism>
<feature type="domain" description="RmlD-like substrate binding" evidence="3">
    <location>
        <begin position="1"/>
        <end position="276"/>
    </location>
</feature>
<comment type="similarity">
    <text evidence="1 2">Belongs to the dTDP-4-dehydrorhamnose reductase family.</text>
</comment>
<dbReference type="PANTHER" id="PTHR10491:SF4">
    <property type="entry name" value="METHIONINE ADENOSYLTRANSFERASE 2 SUBUNIT BETA"/>
    <property type="match status" value="1"/>
</dbReference>
<dbReference type="CDD" id="cd05254">
    <property type="entry name" value="dTDP_HR_like_SDR_e"/>
    <property type="match status" value="1"/>
</dbReference>
<dbReference type="OrthoDB" id="9803892at2"/>
<dbReference type="Pfam" id="PF04321">
    <property type="entry name" value="RmlD_sub_bind"/>
    <property type="match status" value="1"/>
</dbReference>
<evidence type="ECO:0000313" key="4">
    <source>
        <dbReference type="EMBL" id="SEB93029.1"/>
    </source>
</evidence>
<dbReference type="GO" id="GO:0005829">
    <property type="term" value="C:cytosol"/>
    <property type="evidence" value="ECO:0007669"/>
    <property type="project" value="TreeGrafter"/>
</dbReference>
<comment type="pathway">
    <text evidence="2">Carbohydrate biosynthesis; dTDP-L-rhamnose biosynthesis.</text>
</comment>
<keyword evidence="2" id="KW-0521">NADP</keyword>
<name>A0A1H4NCS0_9MICO</name>
<dbReference type="InterPro" id="IPR029903">
    <property type="entry name" value="RmlD-like-bd"/>
</dbReference>
<accession>A0A1H4NCS0</accession>
<dbReference type="Gene3D" id="3.90.25.10">
    <property type="entry name" value="UDP-galactose 4-epimerase, domain 1"/>
    <property type="match status" value="1"/>
</dbReference>
<dbReference type="EC" id="1.1.1.133" evidence="2"/>
<proteinExistence type="inferred from homology"/>
<dbReference type="AlphaFoldDB" id="A0A1H4NCS0"/>
<dbReference type="InterPro" id="IPR005913">
    <property type="entry name" value="dTDP_dehydrorham_reduct"/>
</dbReference>
<evidence type="ECO:0000256" key="2">
    <source>
        <dbReference type="RuleBase" id="RU364082"/>
    </source>
</evidence>
<evidence type="ECO:0000256" key="1">
    <source>
        <dbReference type="ARBA" id="ARBA00010944"/>
    </source>
</evidence>
<dbReference type="GO" id="GO:0019305">
    <property type="term" value="P:dTDP-rhamnose biosynthetic process"/>
    <property type="evidence" value="ECO:0007669"/>
    <property type="project" value="UniProtKB-UniPathway"/>
</dbReference>
<evidence type="ECO:0000259" key="3">
    <source>
        <dbReference type="Pfam" id="PF04321"/>
    </source>
</evidence>
<dbReference type="STRING" id="640635.SAMN04489806_2156"/>